<dbReference type="EMBL" id="VSSQ01005120">
    <property type="protein sequence ID" value="MPM27933.1"/>
    <property type="molecule type" value="Genomic_DNA"/>
</dbReference>
<gene>
    <name evidence="1" type="ORF">SDC9_74449</name>
</gene>
<dbReference type="AlphaFoldDB" id="A0A644YN44"/>
<comment type="caution">
    <text evidence="1">The sequence shown here is derived from an EMBL/GenBank/DDBJ whole genome shotgun (WGS) entry which is preliminary data.</text>
</comment>
<evidence type="ECO:0000313" key="1">
    <source>
        <dbReference type="EMBL" id="MPM27933.1"/>
    </source>
</evidence>
<protein>
    <submittedName>
        <fullName evidence="1">Uncharacterized protein</fullName>
    </submittedName>
</protein>
<organism evidence="1">
    <name type="scientific">bioreactor metagenome</name>
    <dbReference type="NCBI Taxonomy" id="1076179"/>
    <lineage>
        <taxon>unclassified sequences</taxon>
        <taxon>metagenomes</taxon>
        <taxon>ecological metagenomes</taxon>
    </lineage>
</organism>
<proteinExistence type="predicted"/>
<accession>A0A644YN44</accession>
<reference evidence="1" key="1">
    <citation type="submission" date="2019-08" db="EMBL/GenBank/DDBJ databases">
        <authorList>
            <person name="Kucharzyk K."/>
            <person name="Murdoch R.W."/>
            <person name="Higgins S."/>
            <person name="Loffler F."/>
        </authorList>
    </citation>
    <scope>NUCLEOTIDE SEQUENCE</scope>
</reference>
<sequence length="131" mass="14325">MRAAGEIDDVADTARPLVHLIDDAAESSGKIKFDCLDNLFDNPEKLGDATPNEWYQYFKDNGYNPRPMSKGGLGGVPLDQGGGFKVNWGGDRICEYHPSGLNHHGGDAYYKISSGETGKMWFDMSGNPLPK</sequence>
<name>A0A644YN44_9ZZZZ</name>